<dbReference type="SFLD" id="SFLDG01082">
    <property type="entry name" value="B12-binding_domain_containing"/>
    <property type="match status" value="1"/>
</dbReference>
<dbReference type="Pfam" id="PF04055">
    <property type="entry name" value="Radical_SAM"/>
    <property type="match status" value="1"/>
</dbReference>
<dbReference type="NCBIfam" id="TIGR00089">
    <property type="entry name" value="MiaB/RimO family radical SAM methylthiotransferase"/>
    <property type="match status" value="1"/>
</dbReference>
<feature type="domain" description="MTTase N-terminal" evidence="13">
    <location>
        <begin position="1"/>
        <end position="125"/>
    </location>
</feature>
<evidence type="ECO:0000256" key="10">
    <source>
        <dbReference type="ARBA" id="ARBA00068570"/>
    </source>
</evidence>
<evidence type="ECO:0000313" key="15">
    <source>
        <dbReference type="EMBL" id="OGD85862.1"/>
    </source>
</evidence>
<dbReference type="FunFam" id="3.40.50.12160:FF:000003">
    <property type="entry name" value="CDK5 regulatory subunit-associated protein 1"/>
    <property type="match status" value="1"/>
</dbReference>
<gene>
    <name evidence="15" type="ORF">A2Z23_00850</name>
</gene>
<reference evidence="15 16" key="1">
    <citation type="journal article" date="2016" name="Nat. Commun.">
        <title>Thousands of microbial genomes shed light on interconnected biogeochemical processes in an aquifer system.</title>
        <authorList>
            <person name="Anantharaman K."/>
            <person name="Brown C.T."/>
            <person name="Hug L.A."/>
            <person name="Sharon I."/>
            <person name="Castelle C.J."/>
            <person name="Probst A.J."/>
            <person name="Thomas B.C."/>
            <person name="Singh A."/>
            <person name="Wilkins M.J."/>
            <person name="Karaoz U."/>
            <person name="Brodie E.L."/>
            <person name="Williams K.H."/>
            <person name="Hubbard S.S."/>
            <person name="Banfield J.F."/>
        </authorList>
    </citation>
    <scope>NUCLEOTIDE SEQUENCE [LARGE SCALE GENOMIC DNA]</scope>
</reference>
<dbReference type="SFLD" id="SFLDS00029">
    <property type="entry name" value="Radical_SAM"/>
    <property type="match status" value="1"/>
</dbReference>
<dbReference type="EMBL" id="MFAV01000042">
    <property type="protein sequence ID" value="OGD85862.1"/>
    <property type="molecule type" value="Genomic_DNA"/>
</dbReference>
<dbReference type="InterPro" id="IPR023404">
    <property type="entry name" value="rSAM_horseshoe"/>
</dbReference>
<name>A0A1F5G1V3_9BACT</name>
<evidence type="ECO:0000256" key="9">
    <source>
        <dbReference type="ARBA" id="ARBA00033765"/>
    </source>
</evidence>
<dbReference type="PROSITE" id="PS51449">
    <property type="entry name" value="MTTASE_N"/>
    <property type="match status" value="1"/>
</dbReference>
<evidence type="ECO:0000256" key="1">
    <source>
        <dbReference type="ARBA" id="ARBA00001966"/>
    </source>
</evidence>
<dbReference type="InterPro" id="IPR006638">
    <property type="entry name" value="Elp3/MiaA/NifB-like_rSAM"/>
</dbReference>
<evidence type="ECO:0000259" key="14">
    <source>
        <dbReference type="PROSITE" id="PS51918"/>
    </source>
</evidence>
<evidence type="ECO:0000256" key="2">
    <source>
        <dbReference type="ARBA" id="ARBA00003234"/>
    </source>
</evidence>
<dbReference type="GO" id="GO:0035597">
    <property type="term" value="F:tRNA-2-methylthio-N(6)-dimethylallyladenosine(37) synthase activity"/>
    <property type="evidence" value="ECO:0007669"/>
    <property type="project" value="UniProtKB-EC"/>
</dbReference>
<dbReference type="SFLD" id="SFLDG01061">
    <property type="entry name" value="methylthiotransferase"/>
    <property type="match status" value="1"/>
</dbReference>
<evidence type="ECO:0000256" key="7">
    <source>
        <dbReference type="ARBA" id="ARBA00023004"/>
    </source>
</evidence>
<keyword evidence="6" id="KW-0479">Metal-binding</keyword>
<dbReference type="CDD" id="cd01335">
    <property type="entry name" value="Radical_SAM"/>
    <property type="match status" value="1"/>
</dbReference>
<dbReference type="PROSITE" id="PS01278">
    <property type="entry name" value="MTTASE_RADICAL"/>
    <property type="match status" value="1"/>
</dbReference>
<dbReference type="Proteomes" id="UP000176628">
    <property type="component" value="Unassembled WGS sequence"/>
</dbReference>
<dbReference type="EC" id="2.8.4.3" evidence="9"/>
<dbReference type="Gene3D" id="3.40.50.12160">
    <property type="entry name" value="Methylthiotransferase, N-terminal domain"/>
    <property type="match status" value="1"/>
</dbReference>
<dbReference type="FunFam" id="3.80.30.20:FF:000001">
    <property type="entry name" value="tRNA-2-methylthio-N(6)-dimethylallyladenosine synthase 2"/>
    <property type="match status" value="1"/>
</dbReference>
<dbReference type="PANTHER" id="PTHR43020:SF2">
    <property type="entry name" value="MITOCHONDRIAL TRNA METHYLTHIOTRANSFERASE CDK5RAP1"/>
    <property type="match status" value="1"/>
</dbReference>
<dbReference type="InterPro" id="IPR013848">
    <property type="entry name" value="Methylthiotransferase_N"/>
</dbReference>
<evidence type="ECO:0000259" key="13">
    <source>
        <dbReference type="PROSITE" id="PS51449"/>
    </source>
</evidence>
<dbReference type="SUPFAM" id="SSF102114">
    <property type="entry name" value="Radical SAM enzymes"/>
    <property type="match status" value="1"/>
</dbReference>
<keyword evidence="3" id="KW-0004">4Fe-4S</keyword>
<dbReference type="InterPro" id="IPR007197">
    <property type="entry name" value="rSAM"/>
</dbReference>
<evidence type="ECO:0000256" key="8">
    <source>
        <dbReference type="ARBA" id="ARBA00023014"/>
    </source>
</evidence>
<dbReference type="AlphaFoldDB" id="A0A1F5G1V3"/>
<dbReference type="SMART" id="SM00729">
    <property type="entry name" value="Elp3"/>
    <property type="match status" value="1"/>
</dbReference>
<accession>A0A1F5G1V3</accession>
<evidence type="ECO:0000256" key="3">
    <source>
        <dbReference type="ARBA" id="ARBA00022485"/>
    </source>
</evidence>
<comment type="function">
    <text evidence="2">Catalyzes the methylthiolation of N6-(dimethylallyl)adenosine (i(6)A), leading to the formation of 2-methylthio-N6-(dimethylallyl)adenosine (ms(2)i(6)A) at position 37 in tRNAs that read codons beginning with uridine.</text>
</comment>
<keyword evidence="5" id="KW-0949">S-adenosyl-L-methionine</keyword>
<evidence type="ECO:0000256" key="12">
    <source>
        <dbReference type="ARBA" id="ARBA00081141"/>
    </source>
</evidence>
<dbReference type="InterPro" id="IPR020612">
    <property type="entry name" value="Methylthiotransferase_CS"/>
</dbReference>
<keyword evidence="8" id="KW-0411">Iron-sulfur</keyword>
<sequence>MKYFIETFGCQANLSDSERIAGYYQVRGYKPAKNYSDADVVVINTCVVRQQAEDRVYGLVRNLVSLKVKNPNLKIVVTGCLVGAAVREPSGTMMKKMRKMLPQVDEFLPIEEVGFEYQAVRKDNIHAWVPISNGCNNYCSYCIVPFSRGKEISRPFEEIIKEVKDLVRKGFSQVTLVGQNVNSYGADLVKSKFFKLPDGRKVQPIIVKHLGRMRIPTLFPHLLEEICKIAGIKKVSFISSNPWDFSDELIDVIARNPKIDRNIHLPAQSGDNEILRKMNRWYTRDEYLKLIVKLKKKIKNVKISTDIIVGFPKETKEAFLNTVKLAKEVGFEKAYIACYSKRPGTAAWKVFADDVPHAEKDRRFHILDNLINK</sequence>
<evidence type="ECO:0000256" key="11">
    <source>
        <dbReference type="ARBA" id="ARBA00080698"/>
    </source>
</evidence>
<feature type="domain" description="Radical SAM core" evidence="14">
    <location>
        <begin position="121"/>
        <end position="373"/>
    </location>
</feature>
<evidence type="ECO:0000256" key="4">
    <source>
        <dbReference type="ARBA" id="ARBA00022679"/>
    </source>
</evidence>
<evidence type="ECO:0000256" key="5">
    <source>
        <dbReference type="ARBA" id="ARBA00022691"/>
    </source>
</evidence>
<organism evidence="15 16">
    <name type="scientific">Candidatus Curtissbacteria bacterium RBG_16_39_7</name>
    <dbReference type="NCBI Taxonomy" id="1797707"/>
    <lineage>
        <taxon>Bacteria</taxon>
        <taxon>Candidatus Curtissiibacteriota</taxon>
    </lineage>
</organism>
<dbReference type="InterPro" id="IPR038135">
    <property type="entry name" value="Methylthiotransferase_N_sf"/>
</dbReference>
<dbReference type="InterPro" id="IPR005839">
    <property type="entry name" value="Methylthiotransferase"/>
</dbReference>
<dbReference type="Pfam" id="PF00919">
    <property type="entry name" value="UPF0004"/>
    <property type="match status" value="1"/>
</dbReference>
<evidence type="ECO:0000313" key="16">
    <source>
        <dbReference type="Proteomes" id="UP000176628"/>
    </source>
</evidence>
<keyword evidence="7" id="KW-0408">Iron</keyword>
<comment type="cofactor">
    <cofactor evidence="1">
        <name>[4Fe-4S] cluster</name>
        <dbReference type="ChEBI" id="CHEBI:49883"/>
    </cofactor>
</comment>
<comment type="caution">
    <text evidence="15">The sequence shown here is derived from an EMBL/GenBank/DDBJ whole genome shotgun (WGS) entry which is preliminary data.</text>
</comment>
<dbReference type="GO" id="GO:0046872">
    <property type="term" value="F:metal ion binding"/>
    <property type="evidence" value="ECO:0007669"/>
    <property type="project" value="UniProtKB-KW"/>
</dbReference>
<dbReference type="PANTHER" id="PTHR43020">
    <property type="entry name" value="CDK5 REGULATORY SUBUNIT-ASSOCIATED PROTEIN 1"/>
    <property type="match status" value="1"/>
</dbReference>
<dbReference type="PROSITE" id="PS51918">
    <property type="entry name" value="RADICAL_SAM"/>
    <property type="match status" value="1"/>
</dbReference>
<keyword evidence="4" id="KW-0808">Transferase</keyword>
<dbReference type="GO" id="GO:0005829">
    <property type="term" value="C:cytosol"/>
    <property type="evidence" value="ECO:0007669"/>
    <property type="project" value="TreeGrafter"/>
</dbReference>
<protein>
    <recommendedName>
        <fullName evidence="10">tRNA-2-methylthio-N(6)-dimethylallyladenosine synthase</fullName>
        <ecNumber evidence="9">2.8.4.3</ecNumber>
    </recommendedName>
    <alternativeName>
        <fullName evidence="12">(Dimethylallyl)adenosine tRNA methylthiotransferase MiaB</fullName>
    </alternativeName>
    <alternativeName>
        <fullName evidence="11">tRNA-i(6)A37 methylthiotransferase</fullName>
    </alternativeName>
</protein>
<dbReference type="GO" id="GO:0051539">
    <property type="term" value="F:4 iron, 4 sulfur cluster binding"/>
    <property type="evidence" value="ECO:0007669"/>
    <property type="project" value="UniProtKB-KW"/>
</dbReference>
<dbReference type="InterPro" id="IPR058240">
    <property type="entry name" value="rSAM_sf"/>
</dbReference>
<evidence type="ECO:0000256" key="6">
    <source>
        <dbReference type="ARBA" id="ARBA00022723"/>
    </source>
</evidence>
<proteinExistence type="predicted"/>
<dbReference type="Gene3D" id="3.80.30.20">
    <property type="entry name" value="tm_1862 like domain"/>
    <property type="match status" value="1"/>
</dbReference>